<feature type="transmembrane region" description="Helical" evidence="1">
    <location>
        <begin position="44"/>
        <end position="63"/>
    </location>
</feature>
<sequence length="394" mass="43522">MGLVKNAPRYDALDSWRGICACMVALFHFDVFSHLTFLPLVRHAYLFVDFFFVLSGFVIAANYRSRLAEGFGIGRFMILRLGRIYPLHALTLLLFIPIDAAKDGIGPNLFQAVVTNVFLLQGLGVNPQNWLNFVSWSISAEFAAYVVFAVMVTRLGTAKWPWLLPIIAGPVVIATMSPHGMDTTYDYGLVRCLYGFALGVVCFDVRERFPLLKQRLSPAAETLMEAASFVLAVGYVSVAASSLPLSIGSPLIFALVVLVFAREGGSVSAMLTAPFMLFVGTLTYSIYMMHPLVRAFVRAAFLLVQRVLHTDLFIPYALNPGNEPAPIIYLHGSLWLGDLLQVSMLLLTILLSVATYRFVERPGRDWARRLARRDKVGALASTAPTAKVHEHAEA</sequence>
<feature type="transmembrane region" description="Helical" evidence="1">
    <location>
        <begin position="162"/>
        <end position="181"/>
    </location>
</feature>
<keyword evidence="1" id="KW-1133">Transmembrane helix</keyword>
<accession>A0ABU4YSJ9</accession>
<dbReference type="RefSeq" id="WP_320224113.1">
    <property type="nucleotide sequence ID" value="NZ_JAVIJC010000001.1"/>
</dbReference>
<comment type="caution">
    <text evidence="3">The sequence shown here is derived from an EMBL/GenBank/DDBJ whole genome shotgun (WGS) entry which is preliminary data.</text>
</comment>
<feature type="transmembrane region" description="Helical" evidence="1">
    <location>
        <begin position="130"/>
        <end position="150"/>
    </location>
</feature>
<dbReference type="Pfam" id="PF01757">
    <property type="entry name" value="Acyl_transf_3"/>
    <property type="match status" value="1"/>
</dbReference>
<dbReference type="InterPro" id="IPR002656">
    <property type="entry name" value="Acyl_transf_3_dom"/>
</dbReference>
<name>A0ABU4YSJ9_9HYPH</name>
<dbReference type="PANTHER" id="PTHR23028">
    <property type="entry name" value="ACETYLTRANSFERASE"/>
    <property type="match status" value="1"/>
</dbReference>
<feature type="transmembrane region" description="Helical" evidence="1">
    <location>
        <begin position="84"/>
        <end position="101"/>
    </location>
</feature>
<keyword evidence="4" id="KW-1185">Reference proteome</keyword>
<keyword evidence="1" id="KW-0472">Membrane</keyword>
<feature type="transmembrane region" description="Helical" evidence="1">
    <location>
        <begin position="339"/>
        <end position="359"/>
    </location>
</feature>
<keyword evidence="3" id="KW-0012">Acyltransferase</keyword>
<gene>
    <name evidence="3" type="ORF">RFN29_00075</name>
</gene>
<keyword evidence="1" id="KW-0812">Transmembrane</keyword>
<dbReference type="GO" id="GO:0016746">
    <property type="term" value="F:acyltransferase activity"/>
    <property type="evidence" value="ECO:0007669"/>
    <property type="project" value="UniProtKB-KW"/>
</dbReference>
<reference evidence="3 4" key="1">
    <citation type="submission" date="2023-08" db="EMBL/GenBank/DDBJ databases">
        <title>Implementing the SeqCode for naming new Mesorhizobium species isolated from Vachellia karroo root nodules.</title>
        <authorList>
            <person name="Van Lill M."/>
        </authorList>
    </citation>
    <scope>NUCLEOTIDE SEQUENCE [LARGE SCALE GENOMIC DNA]</scope>
    <source>
        <strain evidence="3 4">VK22B</strain>
    </source>
</reference>
<evidence type="ECO:0000259" key="2">
    <source>
        <dbReference type="Pfam" id="PF01757"/>
    </source>
</evidence>
<dbReference type="InterPro" id="IPR050879">
    <property type="entry name" value="Acyltransferase_3"/>
</dbReference>
<feature type="transmembrane region" description="Helical" evidence="1">
    <location>
        <begin position="267"/>
        <end position="287"/>
    </location>
</feature>
<organism evidence="3 4">
    <name type="scientific">Mesorhizobium captivum</name>
    <dbReference type="NCBI Taxonomy" id="3072319"/>
    <lineage>
        <taxon>Bacteria</taxon>
        <taxon>Pseudomonadati</taxon>
        <taxon>Pseudomonadota</taxon>
        <taxon>Alphaproteobacteria</taxon>
        <taxon>Hyphomicrobiales</taxon>
        <taxon>Phyllobacteriaceae</taxon>
        <taxon>Mesorhizobium</taxon>
    </lineage>
</organism>
<keyword evidence="3" id="KW-0808">Transferase</keyword>
<proteinExistence type="predicted"/>
<feature type="domain" description="Acyltransferase 3" evidence="2">
    <location>
        <begin position="11"/>
        <end position="356"/>
    </location>
</feature>
<protein>
    <submittedName>
        <fullName evidence="3">Acyltransferase</fullName>
        <ecNumber evidence="3">2.3.-.-</ecNumber>
    </submittedName>
</protein>
<evidence type="ECO:0000313" key="3">
    <source>
        <dbReference type="EMBL" id="MDX8489960.1"/>
    </source>
</evidence>
<dbReference type="EC" id="2.3.-.-" evidence="3"/>
<evidence type="ECO:0000256" key="1">
    <source>
        <dbReference type="SAM" id="Phobius"/>
    </source>
</evidence>
<dbReference type="EMBL" id="JAVIJC010000001">
    <property type="protein sequence ID" value="MDX8489960.1"/>
    <property type="molecule type" value="Genomic_DNA"/>
</dbReference>
<dbReference type="Proteomes" id="UP001271249">
    <property type="component" value="Unassembled WGS sequence"/>
</dbReference>
<evidence type="ECO:0000313" key="4">
    <source>
        <dbReference type="Proteomes" id="UP001271249"/>
    </source>
</evidence>
<dbReference type="PANTHER" id="PTHR23028:SF53">
    <property type="entry name" value="ACYL_TRANSF_3 DOMAIN-CONTAINING PROTEIN"/>
    <property type="match status" value="1"/>
</dbReference>